<reference evidence="2" key="1">
    <citation type="submission" date="2005-10" db="EMBL/GenBank/DDBJ databases">
        <authorList>
            <person name="Loftus B.J."/>
            <person name="Nene V.M."/>
            <person name="Hannick L.I."/>
            <person name="Bidwell S."/>
            <person name="Haas B."/>
            <person name="Amedeo P."/>
            <person name="Orvis J."/>
            <person name="Wortman J.R."/>
            <person name="White O.R."/>
            <person name="Salzberg S."/>
            <person name="Shumway M."/>
            <person name="Koo H."/>
            <person name="Zhao Y."/>
            <person name="Holmes M."/>
            <person name="Miller J."/>
            <person name="Schatz M."/>
            <person name="Pop M."/>
            <person name="Pai G."/>
            <person name="Utterback T."/>
            <person name="Rogers Y.-H."/>
            <person name="Kravitz S."/>
            <person name="Fraser C.M."/>
        </authorList>
    </citation>
    <scope>NUCLEOTIDE SEQUENCE</scope>
    <source>
        <strain evidence="2">Liverpool</strain>
    </source>
</reference>
<proteinExistence type="predicted"/>
<keyword evidence="1" id="KW-0472">Membrane</keyword>
<evidence type="ECO:0000313" key="2">
    <source>
        <dbReference type="EMBL" id="EJY57513.1"/>
    </source>
</evidence>
<gene>
    <name evidence="2" type="primary">GPROR89</name>
    <name evidence="2" type="ORF">AaeL_AAEL017125</name>
</gene>
<accession>A0A1S7UEG8</accession>
<protein>
    <submittedName>
        <fullName evidence="2">AAEL017125-PA</fullName>
    </submittedName>
</protein>
<feature type="transmembrane region" description="Helical" evidence="1">
    <location>
        <begin position="281"/>
        <end position="302"/>
    </location>
</feature>
<feature type="transmembrane region" description="Helical" evidence="1">
    <location>
        <begin position="308"/>
        <end position="328"/>
    </location>
</feature>
<feature type="transmembrane region" description="Helical" evidence="1">
    <location>
        <begin position="79"/>
        <end position="99"/>
    </location>
</feature>
<feature type="transmembrane region" description="Helical" evidence="1">
    <location>
        <begin position="172"/>
        <end position="196"/>
    </location>
</feature>
<reference evidence="2" key="3">
    <citation type="submission" date="2012-09" db="EMBL/GenBank/DDBJ databases">
        <authorList>
            <consortium name="VectorBase"/>
        </authorList>
    </citation>
    <scope>NUCLEOTIDE SEQUENCE</scope>
    <source>
        <strain evidence="2">Liverpool</strain>
    </source>
</reference>
<keyword evidence="1" id="KW-0812">Transmembrane</keyword>
<name>A0A1S7UEG8_AEDAE</name>
<dbReference type="AlphaFoldDB" id="A0A1S7UEG8"/>
<dbReference type="Proteomes" id="UP000682892">
    <property type="component" value="Unassembled WGS sequence"/>
</dbReference>
<feature type="transmembrane region" description="Helical" evidence="1">
    <location>
        <begin position="52"/>
        <end position="73"/>
    </location>
</feature>
<reference evidence="2" key="2">
    <citation type="journal article" date="2007" name="Science">
        <title>Genome sequence of Aedes aegypti, a major arbovirus vector.</title>
        <authorList>
            <person name="Nene V."/>
            <person name="Wortman J.R."/>
            <person name="Lawson D."/>
            <person name="Haas B."/>
            <person name="Kodira C."/>
            <person name="Tu Z.J."/>
            <person name="Loftus B."/>
            <person name="Xi Z."/>
            <person name="Megy K."/>
            <person name="Grabherr M."/>
            <person name="Ren Q."/>
            <person name="Zdobnov E.M."/>
            <person name="Lobo N.F."/>
            <person name="Campbell K.S."/>
            <person name="Brown S.E."/>
            <person name="Bonaldo M.F."/>
            <person name="Zhu J."/>
            <person name="Sinkins S.P."/>
            <person name="Hogenkamp D.G."/>
            <person name="Amedeo P."/>
            <person name="Arensburger P."/>
            <person name="Atkinson P.W."/>
            <person name="Bidwell S."/>
            <person name="Biedler J."/>
            <person name="Birney E."/>
            <person name="Bruggner R.V."/>
            <person name="Costas J."/>
            <person name="Coy M.R."/>
            <person name="Crabtree J."/>
            <person name="Crawford M."/>
            <person name="Debruyn B."/>
            <person name="Decaprio D."/>
            <person name="Eiglmeier K."/>
            <person name="Eisenstadt E."/>
            <person name="El-Dorry H."/>
            <person name="Gelbart W.M."/>
            <person name="Gomes S.L."/>
            <person name="Hammond M."/>
            <person name="Hannick L.I."/>
            <person name="Hogan J.R."/>
            <person name="Holmes M.H."/>
            <person name="Jaffe D."/>
            <person name="Johnston J.S."/>
            <person name="Kennedy R.C."/>
            <person name="Koo H."/>
            <person name="Kravitz S."/>
            <person name="Kriventseva E.V."/>
            <person name="Kulp D."/>
            <person name="Labutti K."/>
            <person name="Lee E."/>
            <person name="Li S."/>
            <person name="Lovin D.D."/>
            <person name="Mao C."/>
            <person name="Mauceli E."/>
            <person name="Menck C.F."/>
            <person name="Miller J.R."/>
            <person name="Montgomery P."/>
            <person name="Mori A."/>
            <person name="Nascimento A.L."/>
            <person name="Naveira H.F."/>
            <person name="Nusbaum C."/>
            <person name="O'leary S."/>
            <person name="Orvis J."/>
            <person name="Pertea M."/>
            <person name="Quesneville H."/>
            <person name="Reidenbach K.R."/>
            <person name="Rogers Y.H."/>
            <person name="Roth C.W."/>
            <person name="Schneider J.R."/>
            <person name="Schatz M."/>
            <person name="Shumway M."/>
            <person name="Stanke M."/>
            <person name="Stinson E.O."/>
            <person name="Tubio J.M."/>
            <person name="Vanzee J.P."/>
            <person name="Verjovski-Almeida S."/>
            <person name="Werner D."/>
            <person name="White O."/>
            <person name="Wyder S."/>
            <person name="Zeng Q."/>
            <person name="Zhao Q."/>
            <person name="Zhao Y."/>
            <person name="Hill C.A."/>
            <person name="Raikhel A.S."/>
            <person name="Soares M.B."/>
            <person name="Knudson D.L."/>
            <person name="Lee N.H."/>
            <person name="Galagan J."/>
            <person name="Salzberg S.L."/>
            <person name="Paulsen I.T."/>
            <person name="Dimopoulos G."/>
            <person name="Collins F.H."/>
            <person name="Birren B."/>
            <person name="Fraser-Liggett C.M."/>
            <person name="Severson D.W."/>
        </authorList>
    </citation>
    <scope>NUCLEOTIDE SEQUENCE [LARGE SCALE GENOMIC DNA]</scope>
    <source>
        <strain evidence="2">Liverpool</strain>
    </source>
</reference>
<organism evidence="2 3">
    <name type="scientific">Aedes aegypti</name>
    <name type="common">Yellowfever mosquito</name>
    <name type="synonym">Culex aegypti</name>
    <dbReference type="NCBI Taxonomy" id="7159"/>
    <lineage>
        <taxon>Eukaryota</taxon>
        <taxon>Metazoa</taxon>
        <taxon>Ecdysozoa</taxon>
        <taxon>Arthropoda</taxon>
        <taxon>Hexapoda</taxon>
        <taxon>Insecta</taxon>
        <taxon>Pterygota</taxon>
        <taxon>Neoptera</taxon>
        <taxon>Endopterygota</taxon>
        <taxon>Diptera</taxon>
        <taxon>Nematocera</taxon>
        <taxon>Culicoidea</taxon>
        <taxon>Culicidae</taxon>
        <taxon>Culicinae</taxon>
        <taxon>Aedini</taxon>
        <taxon>Aedes</taxon>
        <taxon>Stegomyia</taxon>
    </lineage>
</organism>
<keyword evidence="1" id="KW-1133">Transmembrane helix</keyword>
<feature type="transmembrane region" description="Helical" evidence="1">
    <location>
        <begin position="139"/>
        <end position="160"/>
    </location>
</feature>
<dbReference type="EMBL" id="CH477293">
    <property type="protein sequence ID" value="EJY57513.1"/>
    <property type="molecule type" value="Genomic_DNA"/>
</dbReference>
<sequence length="418" mass="48773">MNHWRNIASRILANCRQKLSKKHFQLINIILIFGGINYRNISNRWTRVLCPLSKGLAIVHSILVIMCFIENFQLRDNHYALYFTVIQIFFVSGFIREYFMRKYSNYLDRVKKFLNSEQITSNDEHHDSNIRRKFHRKTIVTSLILLANLVICELSAPILMLQENKYYRIPQLLLSVGPTWSTLIQWIYIMTIFPLWTSKAFGPTILITAIMSGLETEYTIMVHGFGSFVERVRSDLDGRAIFNVKDNKIFWNLLKEQINFHFDQHILLTENIMKIQLIIRYLYCAIHYSAMILVAVGIYLVLLDDTLTGGLISAMAAIFFTLECIWWCSVADAFPDINTTLEEYIADLALAIPYHRRHHSDYVQLRTTLMVFKMNARNSALFSCARIFQLSKASYLQILQKSYALFTFLLNIGLSNPK</sequence>
<evidence type="ECO:0000256" key="1">
    <source>
        <dbReference type="SAM" id="Phobius"/>
    </source>
</evidence>
<evidence type="ECO:0000313" key="3">
    <source>
        <dbReference type="Proteomes" id="UP000682892"/>
    </source>
</evidence>